<dbReference type="AlphaFoldDB" id="A0A0F9U884"/>
<reference evidence="1" key="1">
    <citation type="journal article" date="2015" name="Nature">
        <title>Complex archaea that bridge the gap between prokaryotes and eukaryotes.</title>
        <authorList>
            <person name="Spang A."/>
            <person name="Saw J.H."/>
            <person name="Jorgensen S.L."/>
            <person name="Zaremba-Niedzwiedzka K."/>
            <person name="Martijn J."/>
            <person name="Lind A.E."/>
            <person name="van Eijk R."/>
            <person name="Schleper C."/>
            <person name="Guy L."/>
            <person name="Ettema T.J."/>
        </authorList>
    </citation>
    <scope>NUCLEOTIDE SEQUENCE</scope>
</reference>
<evidence type="ECO:0000313" key="1">
    <source>
        <dbReference type="EMBL" id="KKN57476.1"/>
    </source>
</evidence>
<comment type="caution">
    <text evidence="1">The sequence shown here is derived from an EMBL/GenBank/DDBJ whole genome shotgun (WGS) entry which is preliminary data.</text>
</comment>
<organism evidence="1">
    <name type="scientific">marine sediment metagenome</name>
    <dbReference type="NCBI Taxonomy" id="412755"/>
    <lineage>
        <taxon>unclassified sequences</taxon>
        <taxon>metagenomes</taxon>
        <taxon>ecological metagenomes</taxon>
    </lineage>
</organism>
<name>A0A0F9U884_9ZZZZ</name>
<proteinExistence type="predicted"/>
<gene>
    <name evidence="1" type="ORF">LCGC14_0561880</name>
</gene>
<accession>A0A0F9U884</accession>
<dbReference type="EMBL" id="LAZR01000801">
    <property type="protein sequence ID" value="KKN57476.1"/>
    <property type="molecule type" value="Genomic_DNA"/>
</dbReference>
<protein>
    <submittedName>
        <fullName evidence="1">Uncharacterized protein</fullName>
    </submittedName>
</protein>
<sequence>MANIALTAAQIGAIDPKKATIKSYLAGSTITKGQPVSQETDGTVDPSDASTGGVYLFEQFRGIALSGGGAGQAIDVLEDGELYGFTVSGKNCGDLLYVSNDVGRIADAAGDETVYVGRVTALTDGSATKVARIQVIYSEAKAT</sequence>